<feature type="transmembrane region" description="Helical" evidence="9">
    <location>
        <begin position="39"/>
        <end position="61"/>
    </location>
</feature>
<dbReference type="PANTHER" id="PTHR21137:SF42">
    <property type="entry name" value="ODORANT RECEPTOR 83A"/>
    <property type="match status" value="1"/>
</dbReference>
<dbReference type="PANTHER" id="PTHR21137">
    <property type="entry name" value="ODORANT RECEPTOR"/>
    <property type="match status" value="1"/>
</dbReference>
<dbReference type="GO" id="GO:0005886">
    <property type="term" value="C:plasma membrane"/>
    <property type="evidence" value="ECO:0007669"/>
    <property type="project" value="UniProtKB-SubCell"/>
</dbReference>
<evidence type="ECO:0000256" key="7">
    <source>
        <dbReference type="ARBA" id="ARBA00023170"/>
    </source>
</evidence>
<dbReference type="InterPro" id="IPR004117">
    <property type="entry name" value="7tm6_olfct_rcpt"/>
</dbReference>
<keyword evidence="6 9" id="KW-0472">Membrane</keyword>
<evidence type="ECO:0000256" key="6">
    <source>
        <dbReference type="ARBA" id="ARBA00023136"/>
    </source>
</evidence>
<evidence type="ECO:0000256" key="5">
    <source>
        <dbReference type="ARBA" id="ARBA00022989"/>
    </source>
</evidence>
<evidence type="ECO:0000256" key="8">
    <source>
        <dbReference type="ARBA" id="ARBA00023224"/>
    </source>
</evidence>
<dbReference type="AlphaFoldDB" id="A0A0K8SNS7"/>
<accession>A0A0K8SNS7</accession>
<comment type="subcellular location">
    <subcellularLocation>
        <location evidence="9">Cell membrane</location>
        <topology evidence="9">Multi-pass membrane protein</topology>
    </subcellularLocation>
    <subcellularLocation>
        <location evidence="1">Membrane</location>
        <topology evidence="1">Multi-pass membrane protein</topology>
    </subcellularLocation>
</comment>
<dbReference type="GO" id="GO:0005549">
    <property type="term" value="F:odorant binding"/>
    <property type="evidence" value="ECO:0007669"/>
    <property type="project" value="InterPro"/>
</dbReference>
<evidence type="ECO:0000256" key="1">
    <source>
        <dbReference type="ARBA" id="ARBA00004141"/>
    </source>
</evidence>
<dbReference type="Pfam" id="PF02949">
    <property type="entry name" value="7tm_6"/>
    <property type="match status" value="1"/>
</dbReference>
<dbReference type="GO" id="GO:0007165">
    <property type="term" value="P:signal transduction"/>
    <property type="evidence" value="ECO:0007669"/>
    <property type="project" value="UniProtKB-KW"/>
</dbReference>
<name>A0A0K8SNS7_LYGHE</name>
<keyword evidence="5 9" id="KW-1133">Transmembrane helix</keyword>
<proteinExistence type="inferred from homology"/>
<dbReference type="EMBL" id="GBRD01011045">
    <property type="protein sequence ID" value="JAG54779.1"/>
    <property type="molecule type" value="Transcribed_RNA"/>
</dbReference>
<keyword evidence="2 9" id="KW-0716">Sensory transduction</keyword>
<organism evidence="10">
    <name type="scientific">Lygus hesperus</name>
    <name type="common">Western plant bug</name>
    <dbReference type="NCBI Taxonomy" id="30085"/>
    <lineage>
        <taxon>Eukaryota</taxon>
        <taxon>Metazoa</taxon>
        <taxon>Ecdysozoa</taxon>
        <taxon>Arthropoda</taxon>
        <taxon>Hexapoda</taxon>
        <taxon>Insecta</taxon>
        <taxon>Pterygota</taxon>
        <taxon>Neoptera</taxon>
        <taxon>Paraneoptera</taxon>
        <taxon>Hemiptera</taxon>
        <taxon>Heteroptera</taxon>
        <taxon>Panheteroptera</taxon>
        <taxon>Cimicomorpha</taxon>
        <taxon>Miridae</taxon>
        <taxon>Mirini</taxon>
        <taxon>Lygus</taxon>
    </lineage>
</organism>
<evidence type="ECO:0000256" key="9">
    <source>
        <dbReference type="RuleBase" id="RU351113"/>
    </source>
</evidence>
<evidence type="ECO:0000313" key="10">
    <source>
        <dbReference type="EMBL" id="JAG54779.1"/>
    </source>
</evidence>
<keyword evidence="3 9" id="KW-0812">Transmembrane</keyword>
<keyword evidence="7 9" id="KW-0675">Receptor</keyword>
<evidence type="ECO:0000256" key="2">
    <source>
        <dbReference type="ARBA" id="ARBA00022606"/>
    </source>
</evidence>
<keyword evidence="4 9" id="KW-0552">Olfaction</keyword>
<keyword evidence="8 9" id="KW-0807">Transducer</keyword>
<feature type="transmembrane region" description="Helical" evidence="9">
    <location>
        <begin position="297"/>
        <end position="318"/>
    </location>
</feature>
<comment type="caution">
    <text evidence="9">Lacks conserved residue(s) required for the propagation of feature annotation.</text>
</comment>
<evidence type="ECO:0000256" key="3">
    <source>
        <dbReference type="ARBA" id="ARBA00022692"/>
    </source>
</evidence>
<sequence>MNIIGLPRGDDDRKAVDYRKCRFFKILYSERETGGNVSMARAIFVMVTLSIMVTCCLVSVTQSVTAEQLLDNLKGMHLEVMVLMVAINECVSRKRMQRLMSYIEKSRANPRYDLPEEETIMVQARDKAIRDMTFLVIIFGANFPLMMLTKPVTEALGGGSWKQLPFPWTVLPNDDNITFIAFLLVQTLGVFFSHCLGVVGMCFCTITTQITALFDVLLLGIERIEERAARKMKQFGLSYQESMLMCIKESLAHHQELIREVRSEKPHLENQFFSEIVNISMIMACEAFPLVRPNLTISIAIKGLVFLVVQILCTAVLCDRMEIMADQNTEVFHALYNCPWYKCGVKYRRMLLNGMTFSREPLTIRGRSFHGLIATRATFYTAMVNTFNLLSMIRKMS</sequence>
<feature type="transmembrane region" description="Helical" evidence="9">
    <location>
        <begin position="132"/>
        <end position="149"/>
    </location>
</feature>
<dbReference type="GO" id="GO:0004984">
    <property type="term" value="F:olfactory receptor activity"/>
    <property type="evidence" value="ECO:0007669"/>
    <property type="project" value="InterPro"/>
</dbReference>
<protein>
    <recommendedName>
        <fullName evidence="9">Odorant receptor</fullName>
    </recommendedName>
</protein>
<comment type="similarity">
    <text evidence="9">Belongs to the insect chemoreceptor superfamily. Heteromeric odorant receptor channel (TC 1.A.69) family.</text>
</comment>
<feature type="transmembrane region" description="Helical" evidence="9">
    <location>
        <begin position="73"/>
        <end position="91"/>
    </location>
</feature>
<feature type="transmembrane region" description="Helical" evidence="9">
    <location>
        <begin position="272"/>
        <end position="291"/>
    </location>
</feature>
<evidence type="ECO:0000256" key="4">
    <source>
        <dbReference type="ARBA" id="ARBA00022725"/>
    </source>
</evidence>
<reference evidence="10" key="1">
    <citation type="submission" date="2014-09" db="EMBL/GenBank/DDBJ databases">
        <authorList>
            <person name="Magalhaes I.L.F."/>
            <person name="Oliveira U."/>
            <person name="Santos F.R."/>
            <person name="Vidigal T.H.D.A."/>
            <person name="Brescovit A.D."/>
            <person name="Santos A.J."/>
        </authorList>
    </citation>
    <scope>NUCLEOTIDE SEQUENCE</scope>
</reference>